<gene>
    <name evidence="8" type="ORF">BDN70DRAFT_879108</name>
</gene>
<evidence type="ECO:0000256" key="4">
    <source>
        <dbReference type="ARBA" id="ARBA00023002"/>
    </source>
</evidence>
<proteinExistence type="predicted"/>
<evidence type="ECO:0000259" key="7">
    <source>
        <dbReference type="PROSITE" id="PS51471"/>
    </source>
</evidence>
<dbReference type="Gene3D" id="2.60.120.620">
    <property type="entry name" value="q2cbj1_9rhob like domain"/>
    <property type="match status" value="1"/>
</dbReference>
<dbReference type="InterPro" id="IPR005123">
    <property type="entry name" value="Oxoglu/Fe-dep_dioxygenase_dom"/>
</dbReference>
<comment type="cofactor">
    <cofactor evidence="1">
        <name>L-ascorbate</name>
        <dbReference type="ChEBI" id="CHEBI:38290"/>
    </cofactor>
</comment>
<evidence type="ECO:0000256" key="6">
    <source>
        <dbReference type="SAM" id="MobiDB-lite"/>
    </source>
</evidence>
<keyword evidence="3" id="KW-0223">Dioxygenase</keyword>
<sequence length="493" mass="54086">MAKNSKKRKAVPESRFAGTISKKLKAESDSHPNEIAAPIPASAAVVEAGLIGGLVYEDELETTTDTLLLLAKNPSLIGLKALKPFKTAVHDYWRVAHETTNTGNSLTSRISSALVDHRHIDALVLLAEMVIREQVPKLGALQRWVRECDAVLTPKMSQEEENRVWQVLDAILRTTQPEMITEANSSGNAMLEPGKRLRWYTPFTVETGPAEKEPKPVNSDEISAAAAVVLQPLQTTPGPERRPPNKHPAVIWYSPPDTFPLIPSSERTRQPRRHELPGVPGAFIINDALEKFECEALVKAAETVGLIPDEPIAGSATQLSSVLAHNLIWLADTTFITTLYERLVHLLPQTVHGGAVKGINSRFRLYRYRPGALYRPHIDGAWPSSALNSSTTPPAYIYDSDPTVYSRLTFLIYLNDDFEGGCTTFFLPSSTQGILEARPVKPRTGTVAVFPHGAAKGSLLHEGSGVLSGAKYVIRTEVLYEVDKSERIDASKD</sequence>
<comment type="caution">
    <text evidence="8">The sequence shown here is derived from an EMBL/GenBank/DDBJ whole genome shotgun (WGS) entry which is preliminary data.</text>
</comment>
<dbReference type="AlphaFoldDB" id="A0A9P5Z0U2"/>
<evidence type="ECO:0000256" key="5">
    <source>
        <dbReference type="ARBA" id="ARBA00023004"/>
    </source>
</evidence>
<dbReference type="GO" id="GO:0004656">
    <property type="term" value="F:procollagen-proline 4-dioxygenase activity"/>
    <property type="evidence" value="ECO:0007669"/>
    <property type="project" value="TreeGrafter"/>
</dbReference>
<organism evidence="8 9">
    <name type="scientific">Pholiota conissans</name>
    <dbReference type="NCBI Taxonomy" id="109636"/>
    <lineage>
        <taxon>Eukaryota</taxon>
        <taxon>Fungi</taxon>
        <taxon>Dikarya</taxon>
        <taxon>Basidiomycota</taxon>
        <taxon>Agaricomycotina</taxon>
        <taxon>Agaricomycetes</taxon>
        <taxon>Agaricomycetidae</taxon>
        <taxon>Agaricales</taxon>
        <taxon>Agaricineae</taxon>
        <taxon>Strophariaceae</taxon>
        <taxon>Pholiota</taxon>
    </lineage>
</organism>
<keyword evidence="5" id="KW-0408">Iron</keyword>
<evidence type="ECO:0000313" key="8">
    <source>
        <dbReference type="EMBL" id="KAF9479132.1"/>
    </source>
</evidence>
<dbReference type="InterPro" id="IPR044862">
    <property type="entry name" value="Pro_4_hyd_alph_FE2OG_OXY"/>
</dbReference>
<keyword evidence="2" id="KW-0479">Metal-binding</keyword>
<dbReference type="GO" id="GO:0031418">
    <property type="term" value="F:L-ascorbic acid binding"/>
    <property type="evidence" value="ECO:0007669"/>
    <property type="project" value="InterPro"/>
</dbReference>
<evidence type="ECO:0000256" key="2">
    <source>
        <dbReference type="ARBA" id="ARBA00022723"/>
    </source>
</evidence>
<evidence type="ECO:0000313" key="9">
    <source>
        <dbReference type="Proteomes" id="UP000807469"/>
    </source>
</evidence>
<dbReference type="InterPro" id="IPR045054">
    <property type="entry name" value="P4HA-like"/>
</dbReference>
<dbReference type="EMBL" id="MU155219">
    <property type="protein sequence ID" value="KAF9479132.1"/>
    <property type="molecule type" value="Genomic_DNA"/>
</dbReference>
<reference evidence="8" key="1">
    <citation type="submission" date="2020-11" db="EMBL/GenBank/DDBJ databases">
        <authorList>
            <consortium name="DOE Joint Genome Institute"/>
            <person name="Ahrendt S."/>
            <person name="Riley R."/>
            <person name="Andreopoulos W."/>
            <person name="Labutti K."/>
            <person name="Pangilinan J."/>
            <person name="Ruiz-Duenas F.J."/>
            <person name="Barrasa J.M."/>
            <person name="Sanchez-Garcia M."/>
            <person name="Camarero S."/>
            <person name="Miyauchi S."/>
            <person name="Serrano A."/>
            <person name="Linde D."/>
            <person name="Babiker R."/>
            <person name="Drula E."/>
            <person name="Ayuso-Fernandez I."/>
            <person name="Pacheco R."/>
            <person name="Padilla G."/>
            <person name="Ferreira P."/>
            <person name="Barriuso J."/>
            <person name="Kellner H."/>
            <person name="Castanera R."/>
            <person name="Alfaro M."/>
            <person name="Ramirez L."/>
            <person name="Pisabarro A.G."/>
            <person name="Kuo A."/>
            <person name="Tritt A."/>
            <person name="Lipzen A."/>
            <person name="He G."/>
            <person name="Yan M."/>
            <person name="Ng V."/>
            <person name="Cullen D."/>
            <person name="Martin F."/>
            <person name="Rosso M.-N."/>
            <person name="Henrissat B."/>
            <person name="Hibbett D."/>
            <person name="Martinez A.T."/>
            <person name="Grigoriev I.V."/>
        </authorList>
    </citation>
    <scope>NUCLEOTIDE SEQUENCE</scope>
    <source>
        <strain evidence="8">CIRM-BRFM 674</strain>
    </source>
</reference>
<accession>A0A9P5Z0U2</accession>
<keyword evidence="4" id="KW-0560">Oxidoreductase</keyword>
<keyword evidence="9" id="KW-1185">Reference proteome</keyword>
<dbReference type="PANTHER" id="PTHR10869">
    <property type="entry name" value="PROLYL 4-HYDROXYLASE ALPHA SUBUNIT"/>
    <property type="match status" value="1"/>
</dbReference>
<dbReference type="Proteomes" id="UP000807469">
    <property type="component" value="Unassembled WGS sequence"/>
</dbReference>
<dbReference type="PROSITE" id="PS51471">
    <property type="entry name" value="FE2OG_OXY"/>
    <property type="match status" value="1"/>
</dbReference>
<feature type="domain" description="Fe2OG dioxygenase" evidence="7">
    <location>
        <begin position="358"/>
        <end position="480"/>
    </location>
</feature>
<evidence type="ECO:0000256" key="1">
    <source>
        <dbReference type="ARBA" id="ARBA00001961"/>
    </source>
</evidence>
<dbReference type="InterPro" id="IPR006620">
    <property type="entry name" value="Pro_4_hyd_alph"/>
</dbReference>
<dbReference type="PANTHER" id="PTHR10869:SF247">
    <property type="entry name" value="FE2OG DIOXYGENASE DOMAIN-CONTAINING PROTEIN"/>
    <property type="match status" value="1"/>
</dbReference>
<protein>
    <recommendedName>
        <fullName evidence="7">Fe2OG dioxygenase domain-containing protein</fullName>
    </recommendedName>
</protein>
<name>A0A9P5Z0U2_9AGAR</name>
<dbReference type="GO" id="GO:0005783">
    <property type="term" value="C:endoplasmic reticulum"/>
    <property type="evidence" value="ECO:0007669"/>
    <property type="project" value="TreeGrafter"/>
</dbReference>
<dbReference type="SMART" id="SM00702">
    <property type="entry name" value="P4Hc"/>
    <property type="match status" value="1"/>
</dbReference>
<dbReference type="Pfam" id="PF13640">
    <property type="entry name" value="2OG-FeII_Oxy_3"/>
    <property type="match status" value="1"/>
</dbReference>
<dbReference type="FunFam" id="2.60.120.620:FF:000020">
    <property type="entry name" value="Unplaced genomic scaffold supercont2.4, whole genome shotgun sequence"/>
    <property type="match status" value="1"/>
</dbReference>
<dbReference type="OrthoDB" id="69177at2759"/>
<evidence type="ECO:0000256" key="3">
    <source>
        <dbReference type="ARBA" id="ARBA00022964"/>
    </source>
</evidence>
<dbReference type="GO" id="GO:0005506">
    <property type="term" value="F:iron ion binding"/>
    <property type="evidence" value="ECO:0007669"/>
    <property type="project" value="InterPro"/>
</dbReference>
<feature type="region of interest" description="Disordered" evidence="6">
    <location>
        <begin position="1"/>
        <end position="33"/>
    </location>
</feature>